<keyword evidence="10" id="KW-1185">Reference proteome</keyword>
<evidence type="ECO:0000256" key="1">
    <source>
        <dbReference type="ARBA" id="ARBA00004651"/>
    </source>
</evidence>
<evidence type="ECO:0000256" key="4">
    <source>
        <dbReference type="ARBA" id="ARBA00022692"/>
    </source>
</evidence>
<dbReference type="PANTHER" id="PTHR30151">
    <property type="entry name" value="ALKANE SULFONATE ABC TRANSPORTER-RELATED, MEMBRANE SUBUNIT"/>
    <property type="match status" value="1"/>
</dbReference>
<evidence type="ECO:0000259" key="8">
    <source>
        <dbReference type="PROSITE" id="PS50928"/>
    </source>
</evidence>
<dbReference type="EMBL" id="BMKS01000004">
    <property type="protein sequence ID" value="GGG29528.1"/>
    <property type="molecule type" value="Genomic_DNA"/>
</dbReference>
<comment type="similarity">
    <text evidence="7">Belongs to the binding-protein-dependent transport system permease family.</text>
</comment>
<protein>
    <submittedName>
        <fullName evidence="9">ABC transporter permease</fullName>
    </submittedName>
</protein>
<feature type="transmembrane region" description="Helical" evidence="7">
    <location>
        <begin position="214"/>
        <end position="235"/>
    </location>
</feature>
<dbReference type="Pfam" id="PF00528">
    <property type="entry name" value="BPD_transp_1"/>
    <property type="match status" value="1"/>
</dbReference>
<evidence type="ECO:0000256" key="5">
    <source>
        <dbReference type="ARBA" id="ARBA00022989"/>
    </source>
</evidence>
<feature type="transmembrane region" description="Helical" evidence="7">
    <location>
        <begin position="168"/>
        <end position="194"/>
    </location>
</feature>
<dbReference type="PROSITE" id="PS50928">
    <property type="entry name" value="ABC_TM1"/>
    <property type="match status" value="1"/>
</dbReference>
<dbReference type="SUPFAM" id="SSF161098">
    <property type="entry name" value="MetI-like"/>
    <property type="match status" value="1"/>
</dbReference>
<keyword evidence="3" id="KW-1003">Cell membrane</keyword>
<comment type="subcellular location">
    <subcellularLocation>
        <location evidence="1 7">Cell membrane</location>
        <topology evidence="1 7">Multi-pass membrane protein</topology>
    </subcellularLocation>
</comment>
<dbReference type="GO" id="GO:0005886">
    <property type="term" value="C:plasma membrane"/>
    <property type="evidence" value="ECO:0007669"/>
    <property type="project" value="UniProtKB-SubCell"/>
</dbReference>
<proteinExistence type="inferred from homology"/>
<reference evidence="9 10" key="1">
    <citation type="journal article" date="2014" name="Int. J. Syst. Evol. Microbiol.">
        <title>Complete genome sequence of Corynebacterium casei LMG S-19264T (=DSM 44701T), isolated from a smear-ripened cheese.</title>
        <authorList>
            <consortium name="US DOE Joint Genome Institute (JGI-PGF)"/>
            <person name="Walter F."/>
            <person name="Albersmeier A."/>
            <person name="Kalinowski J."/>
            <person name="Ruckert C."/>
        </authorList>
    </citation>
    <scope>NUCLEOTIDE SEQUENCE [LARGE SCALE GENOMIC DNA]</scope>
    <source>
        <strain evidence="9 10">CGMCC 1.16330</strain>
    </source>
</reference>
<name>A0A8J3EBS5_9PROT</name>
<feature type="domain" description="ABC transmembrane type-1" evidence="8">
    <location>
        <begin position="59"/>
        <end position="237"/>
    </location>
</feature>
<keyword evidence="4 7" id="KW-0812">Transmembrane</keyword>
<dbReference type="InterPro" id="IPR035906">
    <property type="entry name" value="MetI-like_sf"/>
</dbReference>
<sequence>MTAAARRAALPLVVLALVLAGWEAVVRGFEIPGYLVPAPSAVLAAFFRGFAEANYLGHAAITAFQAVAGFLAGSALGIAIGVWVVVFPTAERIVYPYVVALQTVPKVAVAPLIIVWFGFGIESKIVIVALVSLFPVLVNVIAGLKSVDQDRLDLMSALSASRWQVLRYLRLPNALPFVFAGLNTAIVFSVIGAIVGEFVGANRGVGFLIMQAHYALDIAGAFALFVVLSIMGVALHWSLQWVERRVVFWAKAEEHFRG</sequence>
<dbReference type="CDD" id="cd06261">
    <property type="entry name" value="TM_PBP2"/>
    <property type="match status" value="1"/>
</dbReference>
<evidence type="ECO:0000313" key="9">
    <source>
        <dbReference type="EMBL" id="GGG29528.1"/>
    </source>
</evidence>
<evidence type="ECO:0000256" key="2">
    <source>
        <dbReference type="ARBA" id="ARBA00022448"/>
    </source>
</evidence>
<accession>A0A8J3EBS5</accession>
<dbReference type="GO" id="GO:0055085">
    <property type="term" value="P:transmembrane transport"/>
    <property type="evidence" value="ECO:0007669"/>
    <property type="project" value="InterPro"/>
</dbReference>
<evidence type="ECO:0000313" key="10">
    <source>
        <dbReference type="Proteomes" id="UP000597507"/>
    </source>
</evidence>
<dbReference type="RefSeq" id="WP_188899560.1">
    <property type="nucleotide sequence ID" value="NZ_BMKS01000004.1"/>
</dbReference>
<keyword evidence="5 7" id="KW-1133">Transmembrane helix</keyword>
<dbReference type="Gene3D" id="1.10.3720.10">
    <property type="entry name" value="MetI-like"/>
    <property type="match status" value="1"/>
</dbReference>
<evidence type="ECO:0000256" key="6">
    <source>
        <dbReference type="ARBA" id="ARBA00023136"/>
    </source>
</evidence>
<dbReference type="AlphaFoldDB" id="A0A8J3EBS5"/>
<evidence type="ECO:0000256" key="7">
    <source>
        <dbReference type="RuleBase" id="RU363032"/>
    </source>
</evidence>
<dbReference type="InterPro" id="IPR000515">
    <property type="entry name" value="MetI-like"/>
</dbReference>
<gene>
    <name evidence="9" type="ORF">GCM10010964_16730</name>
</gene>
<keyword evidence="6 7" id="KW-0472">Membrane</keyword>
<feature type="transmembrane region" description="Helical" evidence="7">
    <location>
        <begin position="63"/>
        <end position="87"/>
    </location>
</feature>
<dbReference type="Proteomes" id="UP000597507">
    <property type="component" value="Unassembled WGS sequence"/>
</dbReference>
<feature type="transmembrane region" description="Helical" evidence="7">
    <location>
        <begin position="125"/>
        <end position="147"/>
    </location>
</feature>
<feature type="transmembrane region" description="Helical" evidence="7">
    <location>
        <begin position="94"/>
        <end position="119"/>
    </location>
</feature>
<evidence type="ECO:0000256" key="3">
    <source>
        <dbReference type="ARBA" id="ARBA00022475"/>
    </source>
</evidence>
<comment type="caution">
    <text evidence="9">The sequence shown here is derived from an EMBL/GenBank/DDBJ whole genome shotgun (WGS) entry which is preliminary data.</text>
</comment>
<dbReference type="PANTHER" id="PTHR30151:SF20">
    <property type="entry name" value="ABC TRANSPORTER PERMEASE PROTEIN HI_0355-RELATED"/>
    <property type="match status" value="1"/>
</dbReference>
<organism evidence="9 10">
    <name type="scientific">Caldovatus sediminis</name>
    <dbReference type="NCBI Taxonomy" id="2041189"/>
    <lineage>
        <taxon>Bacteria</taxon>
        <taxon>Pseudomonadati</taxon>
        <taxon>Pseudomonadota</taxon>
        <taxon>Alphaproteobacteria</taxon>
        <taxon>Acetobacterales</taxon>
        <taxon>Roseomonadaceae</taxon>
        <taxon>Caldovatus</taxon>
    </lineage>
</organism>
<keyword evidence="2 7" id="KW-0813">Transport</keyword>